<dbReference type="SUPFAM" id="SSF46955">
    <property type="entry name" value="Putative DNA-binding domain"/>
    <property type="match status" value="1"/>
</dbReference>
<accession>A0A1V0B0K3</accession>
<dbReference type="AlphaFoldDB" id="A0A1V0B0K3"/>
<evidence type="ECO:0000256" key="1">
    <source>
        <dbReference type="ARBA" id="ARBA00023015"/>
    </source>
</evidence>
<organism evidence="5 6">
    <name type="scientific">Halopseudomonas phragmitis</name>
    <dbReference type="NCBI Taxonomy" id="1931241"/>
    <lineage>
        <taxon>Bacteria</taxon>
        <taxon>Pseudomonadati</taxon>
        <taxon>Pseudomonadota</taxon>
        <taxon>Gammaproteobacteria</taxon>
        <taxon>Pseudomonadales</taxon>
        <taxon>Pseudomonadaceae</taxon>
        <taxon>Halopseudomonas</taxon>
    </lineage>
</organism>
<dbReference type="Gene3D" id="1.10.1660.10">
    <property type="match status" value="1"/>
</dbReference>
<dbReference type="PANTHER" id="PTHR30204">
    <property type="entry name" value="REDOX-CYCLING DRUG-SENSING TRANSCRIPTIONAL ACTIVATOR SOXR"/>
    <property type="match status" value="1"/>
</dbReference>
<dbReference type="Proteomes" id="UP000243488">
    <property type="component" value="Chromosome"/>
</dbReference>
<dbReference type="InterPro" id="IPR009061">
    <property type="entry name" value="DNA-bd_dom_put_sf"/>
</dbReference>
<keyword evidence="2" id="KW-0238">DNA-binding</keyword>
<keyword evidence="1" id="KW-0805">Transcription regulation</keyword>
<dbReference type="GO" id="GO:0003677">
    <property type="term" value="F:DNA binding"/>
    <property type="evidence" value="ECO:0007669"/>
    <property type="project" value="UniProtKB-KW"/>
</dbReference>
<evidence type="ECO:0000256" key="3">
    <source>
        <dbReference type="ARBA" id="ARBA00023163"/>
    </source>
</evidence>
<dbReference type="Pfam" id="PF13411">
    <property type="entry name" value="MerR_1"/>
    <property type="match status" value="1"/>
</dbReference>
<dbReference type="KEGG" id="ppha:BVH74_01245"/>
<dbReference type="SMART" id="SM00422">
    <property type="entry name" value="HTH_MERR"/>
    <property type="match status" value="1"/>
</dbReference>
<sequence length="386" mass="42609">MSMFWTGDEYYHANLPGTVARCGPDTFNRSGCSAKCYSVCAVVQYWYNLINAVFRLSQHRLSADNRQHANMTDDSANTEGCPLERLEQEELYPIREVSRLTGVNSVTLRAWERRYGLLVPHRTDSGHRLYSMADIERVRAITAWIKRGVTVSKVASVIDRQPLPEPAATADAEPLPAALRIWRERLHAALVGFDVRQLESVYGQIMASFPLAVAFADVLLPVWRIWRERSQSTGPACWALLDGFLRSRLFQRIAYHSPEAPSVLLINLPGPQQELELLLAAALIADADAAPVSLFEPVGLASLAGQIPADGYAAVLLYADQPLEGGVLTTLRRLEQALECPLALVGDACQQQSVALSKQGVVLLGELDQGLTWRLRALLGGRLDQP</sequence>
<dbReference type="InterPro" id="IPR000551">
    <property type="entry name" value="MerR-type_HTH_dom"/>
</dbReference>
<evidence type="ECO:0000313" key="5">
    <source>
        <dbReference type="EMBL" id="AQZ93473.1"/>
    </source>
</evidence>
<evidence type="ECO:0000313" key="6">
    <source>
        <dbReference type="Proteomes" id="UP000243488"/>
    </source>
</evidence>
<evidence type="ECO:0000259" key="4">
    <source>
        <dbReference type="PROSITE" id="PS50937"/>
    </source>
</evidence>
<feature type="domain" description="HTH merR-type" evidence="4">
    <location>
        <begin position="91"/>
        <end position="160"/>
    </location>
</feature>
<dbReference type="EMBL" id="CP020100">
    <property type="protein sequence ID" value="AQZ93473.1"/>
    <property type="molecule type" value="Genomic_DNA"/>
</dbReference>
<keyword evidence="3" id="KW-0804">Transcription</keyword>
<evidence type="ECO:0000256" key="2">
    <source>
        <dbReference type="ARBA" id="ARBA00023125"/>
    </source>
</evidence>
<reference evidence="5" key="1">
    <citation type="submission" date="2017-03" db="EMBL/GenBank/DDBJ databases">
        <title>Complete genome sequence of the novel DNRA strain Pseudomonas sp. S-6-2 isolated from Chinese polluted river sediment. Journal of Biotechnology.</title>
        <authorList>
            <person name="Li J."/>
            <person name="Xiang F."/>
            <person name="Wang L."/>
            <person name="Xi L."/>
            <person name="Liu J."/>
        </authorList>
    </citation>
    <scope>NUCLEOTIDE SEQUENCE [LARGE SCALE GENOMIC DNA]</scope>
    <source>
        <strain evidence="5">S-6-2</strain>
    </source>
</reference>
<dbReference type="PROSITE" id="PS50937">
    <property type="entry name" value="HTH_MERR_2"/>
    <property type="match status" value="1"/>
</dbReference>
<dbReference type="CDD" id="cd01104">
    <property type="entry name" value="HTH_MlrA-CarA"/>
    <property type="match status" value="1"/>
</dbReference>
<protein>
    <recommendedName>
        <fullName evidence="4">HTH merR-type domain-containing protein</fullName>
    </recommendedName>
</protein>
<name>A0A1V0B0K3_9GAMM</name>
<dbReference type="STRING" id="1931241.BVH74_01245"/>
<dbReference type="PANTHER" id="PTHR30204:SF67">
    <property type="entry name" value="HTH-TYPE TRANSCRIPTIONAL REGULATOR MLRA-RELATED"/>
    <property type="match status" value="1"/>
</dbReference>
<gene>
    <name evidence="5" type="ORF">BVH74_01245</name>
</gene>
<keyword evidence="6" id="KW-1185">Reference proteome</keyword>
<proteinExistence type="predicted"/>
<dbReference type="InterPro" id="IPR047057">
    <property type="entry name" value="MerR_fam"/>
</dbReference>
<dbReference type="GO" id="GO:0003700">
    <property type="term" value="F:DNA-binding transcription factor activity"/>
    <property type="evidence" value="ECO:0007669"/>
    <property type="project" value="InterPro"/>
</dbReference>